<sequence>MNTGFENMLGTFTVIVYGWCVNLYNLYFEGIFCQKCKGLVFFFF</sequence>
<protein>
    <submittedName>
        <fullName evidence="1">Uncharacterized protein</fullName>
    </submittedName>
</protein>
<reference evidence="1" key="2">
    <citation type="journal article" date="2015" name="Fish Shellfish Immunol.">
        <title>Early steps in the European eel (Anguilla anguilla)-Vibrio vulnificus interaction in the gills: Role of the RtxA13 toxin.</title>
        <authorList>
            <person name="Callol A."/>
            <person name="Pajuelo D."/>
            <person name="Ebbesson L."/>
            <person name="Teles M."/>
            <person name="MacKenzie S."/>
            <person name="Amaro C."/>
        </authorList>
    </citation>
    <scope>NUCLEOTIDE SEQUENCE</scope>
</reference>
<evidence type="ECO:0000313" key="1">
    <source>
        <dbReference type="EMBL" id="JAH39029.1"/>
    </source>
</evidence>
<accession>A0A0E9SCB3</accession>
<reference evidence="1" key="1">
    <citation type="submission" date="2014-11" db="EMBL/GenBank/DDBJ databases">
        <authorList>
            <person name="Amaro Gonzalez C."/>
        </authorList>
    </citation>
    <scope>NUCLEOTIDE SEQUENCE</scope>
</reference>
<name>A0A0E9SCB3_ANGAN</name>
<dbReference type="EMBL" id="GBXM01069548">
    <property type="protein sequence ID" value="JAH39029.1"/>
    <property type="molecule type" value="Transcribed_RNA"/>
</dbReference>
<proteinExistence type="predicted"/>
<organism evidence="1">
    <name type="scientific">Anguilla anguilla</name>
    <name type="common">European freshwater eel</name>
    <name type="synonym">Muraena anguilla</name>
    <dbReference type="NCBI Taxonomy" id="7936"/>
    <lineage>
        <taxon>Eukaryota</taxon>
        <taxon>Metazoa</taxon>
        <taxon>Chordata</taxon>
        <taxon>Craniata</taxon>
        <taxon>Vertebrata</taxon>
        <taxon>Euteleostomi</taxon>
        <taxon>Actinopterygii</taxon>
        <taxon>Neopterygii</taxon>
        <taxon>Teleostei</taxon>
        <taxon>Anguilliformes</taxon>
        <taxon>Anguillidae</taxon>
        <taxon>Anguilla</taxon>
    </lineage>
</organism>
<dbReference type="AlphaFoldDB" id="A0A0E9SCB3"/>